<dbReference type="EMBL" id="JAHUTJ010057968">
    <property type="protein sequence ID" value="MED6286778.1"/>
    <property type="molecule type" value="Genomic_DNA"/>
</dbReference>
<name>A0ABU7EHQ2_9TELE</name>
<reference evidence="1 2" key="1">
    <citation type="submission" date="2021-06" db="EMBL/GenBank/DDBJ databases">
        <authorList>
            <person name="Palmer J.M."/>
        </authorList>
    </citation>
    <scope>NUCLEOTIDE SEQUENCE [LARGE SCALE GENOMIC DNA]</scope>
    <source>
        <strain evidence="1 2">CL_MEX2019</strain>
        <tissue evidence="1">Muscle</tissue>
    </source>
</reference>
<dbReference type="Proteomes" id="UP001352852">
    <property type="component" value="Unassembled WGS sequence"/>
</dbReference>
<evidence type="ECO:0000313" key="1">
    <source>
        <dbReference type="EMBL" id="MED6286778.1"/>
    </source>
</evidence>
<keyword evidence="2" id="KW-1185">Reference proteome</keyword>
<protein>
    <submittedName>
        <fullName evidence="1">Uncharacterized protein</fullName>
    </submittedName>
</protein>
<proteinExistence type="predicted"/>
<comment type="caution">
    <text evidence="1">The sequence shown here is derived from an EMBL/GenBank/DDBJ whole genome shotgun (WGS) entry which is preliminary data.</text>
</comment>
<accession>A0ABU7EHQ2</accession>
<gene>
    <name evidence="1" type="ORF">CHARACLAT_009577</name>
</gene>
<evidence type="ECO:0000313" key="2">
    <source>
        <dbReference type="Proteomes" id="UP001352852"/>
    </source>
</evidence>
<organism evidence="1 2">
    <name type="scientific">Characodon lateralis</name>
    <dbReference type="NCBI Taxonomy" id="208331"/>
    <lineage>
        <taxon>Eukaryota</taxon>
        <taxon>Metazoa</taxon>
        <taxon>Chordata</taxon>
        <taxon>Craniata</taxon>
        <taxon>Vertebrata</taxon>
        <taxon>Euteleostomi</taxon>
        <taxon>Actinopterygii</taxon>
        <taxon>Neopterygii</taxon>
        <taxon>Teleostei</taxon>
        <taxon>Neoteleostei</taxon>
        <taxon>Acanthomorphata</taxon>
        <taxon>Ovalentaria</taxon>
        <taxon>Atherinomorphae</taxon>
        <taxon>Cyprinodontiformes</taxon>
        <taxon>Goodeidae</taxon>
        <taxon>Characodon</taxon>
    </lineage>
</organism>
<sequence>MRGADPPPTTYAPQMCLMNHCTVSLNYRHLSYRPGNMYNTESAPLGLVCFILRVANSAPQECPTCVRCVSAPKQLN</sequence>